<protein>
    <recommendedName>
        <fullName evidence="1">Aminoglycoside phosphotransferase domain-containing protein</fullName>
    </recommendedName>
</protein>
<proteinExistence type="predicted"/>
<evidence type="ECO:0000313" key="3">
    <source>
        <dbReference type="Proteomes" id="UP000246635"/>
    </source>
</evidence>
<dbReference type="Pfam" id="PF01636">
    <property type="entry name" value="APH"/>
    <property type="match status" value="1"/>
</dbReference>
<accession>A0A2V2Z421</accession>
<reference evidence="2 3" key="1">
    <citation type="submission" date="2018-05" db="EMBL/GenBank/DDBJ databases">
        <title>Genomic Encyclopedia of Type Strains, Phase III (KMG-III): the genomes of soil and plant-associated and newly described type strains.</title>
        <authorList>
            <person name="Whitman W."/>
        </authorList>
    </citation>
    <scope>NUCLEOTIDE SEQUENCE [LARGE SCALE GENOMIC DNA]</scope>
    <source>
        <strain evidence="2 3">CECT 5696</strain>
    </source>
</reference>
<organism evidence="2 3">
    <name type="scientific">Paenibacillus cellulosilyticus</name>
    <dbReference type="NCBI Taxonomy" id="375489"/>
    <lineage>
        <taxon>Bacteria</taxon>
        <taxon>Bacillati</taxon>
        <taxon>Bacillota</taxon>
        <taxon>Bacilli</taxon>
        <taxon>Bacillales</taxon>
        <taxon>Paenibacillaceae</taxon>
        <taxon>Paenibacillus</taxon>
    </lineage>
</organism>
<dbReference type="EMBL" id="QGTQ01000001">
    <property type="protein sequence ID" value="PWW08560.1"/>
    <property type="molecule type" value="Genomic_DNA"/>
</dbReference>
<name>A0A2V2Z421_9BACL</name>
<dbReference type="InterPro" id="IPR002575">
    <property type="entry name" value="Aminoglycoside_PTrfase"/>
</dbReference>
<dbReference type="OrthoDB" id="2373207at2"/>
<dbReference type="Gene3D" id="3.90.1200.10">
    <property type="match status" value="1"/>
</dbReference>
<feature type="domain" description="Aminoglycoside phosphotransferase" evidence="1">
    <location>
        <begin position="56"/>
        <end position="260"/>
    </location>
</feature>
<evidence type="ECO:0000259" key="1">
    <source>
        <dbReference type="Pfam" id="PF01636"/>
    </source>
</evidence>
<evidence type="ECO:0000313" key="2">
    <source>
        <dbReference type="EMBL" id="PWW08560.1"/>
    </source>
</evidence>
<dbReference type="AlphaFoldDB" id="A0A2V2Z421"/>
<comment type="caution">
    <text evidence="2">The sequence shown here is derived from an EMBL/GenBank/DDBJ whole genome shotgun (WGS) entry which is preliminary data.</text>
</comment>
<gene>
    <name evidence="2" type="ORF">DFQ01_101283</name>
</gene>
<dbReference type="Proteomes" id="UP000246635">
    <property type="component" value="Unassembled WGS sequence"/>
</dbReference>
<dbReference type="SUPFAM" id="SSF56112">
    <property type="entry name" value="Protein kinase-like (PK-like)"/>
    <property type="match status" value="1"/>
</dbReference>
<dbReference type="RefSeq" id="WP_110042082.1">
    <property type="nucleotide sequence ID" value="NZ_CP054613.1"/>
</dbReference>
<keyword evidence="3" id="KW-1185">Reference proteome</keyword>
<sequence length="324" mass="36603">MNDFNINPFLASDGTIRENAIIQRTLLGHVPDGAVVERLTLRQSDQPELTVIRKTTSDQALAARETGLYAEVLPQLPPVYPRLLAYATVEKQETASLIYEDAGQIDYGFDEQLAVELIGHMARWHALSTAGLPLGGERGPRPDYEELAAELIMALGWNWYPSENEQVFGVDAALVKRVYDIAKQQPPVIKYVLSHGDLHAGSYGRSASGNLVVLNWAHMHRNSPYWDLYHMLDMPSPTALRTINDEEWERLLTAYWQQAGEGIVPAEQEKFMREYSLFSAVFSFWMLQEIERKLASDVDAQVRGQLQQEQEVAAAAFRRCAERV</sequence>
<dbReference type="InterPro" id="IPR011009">
    <property type="entry name" value="Kinase-like_dom_sf"/>
</dbReference>